<organism evidence="2 3">
    <name type="scientific">Candidatus Curtissbacteria bacterium RIFCSPHIGHO2_01_FULL_41_13</name>
    <dbReference type="NCBI Taxonomy" id="1797745"/>
    <lineage>
        <taxon>Bacteria</taxon>
        <taxon>Candidatus Curtissiibacteriota</taxon>
    </lineage>
</organism>
<dbReference type="Proteomes" id="UP000177069">
    <property type="component" value="Unassembled WGS sequence"/>
</dbReference>
<reference evidence="2 3" key="1">
    <citation type="journal article" date="2016" name="Nat. Commun.">
        <title>Thousands of microbial genomes shed light on interconnected biogeochemical processes in an aquifer system.</title>
        <authorList>
            <person name="Anantharaman K."/>
            <person name="Brown C.T."/>
            <person name="Hug L.A."/>
            <person name="Sharon I."/>
            <person name="Castelle C.J."/>
            <person name="Probst A.J."/>
            <person name="Thomas B.C."/>
            <person name="Singh A."/>
            <person name="Wilkins M.J."/>
            <person name="Karaoz U."/>
            <person name="Brodie E.L."/>
            <person name="Williams K.H."/>
            <person name="Hubbard S.S."/>
            <person name="Banfield J.F."/>
        </authorList>
    </citation>
    <scope>NUCLEOTIDE SEQUENCE [LARGE SCALE GENOMIC DNA]</scope>
</reference>
<dbReference type="AlphaFoldDB" id="A0A1F5FYX2"/>
<dbReference type="Gene3D" id="2.130.10.10">
    <property type="entry name" value="YVTN repeat-like/Quinoprotein amine dehydrogenase"/>
    <property type="match status" value="1"/>
</dbReference>
<gene>
    <name evidence="2" type="ORF">A2696_02365</name>
</gene>
<proteinExistence type="predicted"/>
<protein>
    <submittedName>
        <fullName evidence="2">Uncharacterized protein</fullName>
    </submittedName>
</protein>
<feature type="region of interest" description="Disordered" evidence="1">
    <location>
        <begin position="71"/>
        <end position="92"/>
    </location>
</feature>
<comment type="caution">
    <text evidence="2">The sequence shown here is derived from an EMBL/GenBank/DDBJ whole genome shotgun (WGS) entry which is preliminary data.</text>
</comment>
<dbReference type="InterPro" id="IPR015943">
    <property type="entry name" value="WD40/YVTN_repeat-like_dom_sf"/>
</dbReference>
<evidence type="ECO:0000313" key="3">
    <source>
        <dbReference type="Proteomes" id="UP000177069"/>
    </source>
</evidence>
<dbReference type="EMBL" id="MFBA01000049">
    <property type="protein sequence ID" value="OGD84801.1"/>
    <property type="molecule type" value="Genomic_DNA"/>
</dbReference>
<evidence type="ECO:0000313" key="2">
    <source>
        <dbReference type="EMBL" id="OGD84801.1"/>
    </source>
</evidence>
<evidence type="ECO:0000256" key="1">
    <source>
        <dbReference type="SAM" id="MobiDB-lite"/>
    </source>
</evidence>
<dbReference type="SUPFAM" id="SSF101898">
    <property type="entry name" value="NHL repeat"/>
    <property type="match status" value="1"/>
</dbReference>
<name>A0A1F5FYX2_9BACT</name>
<accession>A0A1F5FYX2</accession>
<sequence length="425" mass="47152">MNERFRPNTFERLEQGSQARAAQIEAFQESFAPDNPEVSIAKSHEKAAIMAVVPLLLVMLSAACGGGEAEPTLTATKTNTETPTQTSTATATFTEIPTRTSTPTPTETPKLQIPTIEILDDTFTGSELLATGLIRPEAIVVNPINGSVYFVMQSTSSNEEYVATIEGNEVVYKFPGTGDPWGGYHVTKIAFNTRGELFVYSQTWIDGYIRVYDAKTQEKIIEIENPFPESLQNYQQVRSVAGNPVDNKFYMSVWTDGPIISFDPHTGEFVRHTPENIVDRLNMCIDSLEDMYLGDFWVWDEYLDYLPAGEVGQKFEFVNLREVVEGLVGDYEVFPIHGLACDNSQNRILVSGYAYSEGVDSSPVIILSVDPKTHIVSPIAVLTSDTSMSFKGMDVDSKGNIYFITHDGTYQNYGNNGNLFKLVKN</sequence>